<dbReference type="PANTHER" id="PTHR42911:SF2">
    <property type="entry name" value="PROHIBITIN FAMILY PROTEIN"/>
    <property type="match status" value="1"/>
</dbReference>
<gene>
    <name evidence="3" type="ORF">LEA_20775</name>
</gene>
<keyword evidence="1" id="KW-0472">Membrane</keyword>
<feature type="domain" description="Band 7" evidence="2">
    <location>
        <begin position="49"/>
        <end position="217"/>
    </location>
</feature>
<dbReference type="InterPro" id="IPR036013">
    <property type="entry name" value="Band_7/SPFH_dom_sf"/>
</dbReference>
<evidence type="ECO:0000259" key="2">
    <source>
        <dbReference type="SMART" id="SM00244"/>
    </source>
</evidence>
<protein>
    <submittedName>
        <fullName evidence="3">Band 7 family protein</fullName>
    </submittedName>
</protein>
<dbReference type="SUPFAM" id="SSF117892">
    <property type="entry name" value="Band 7/SPFH domain"/>
    <property type="match status" value="1"/>
</dbReference>
<dbReference type="InterPro" id="IPR001107">
    <property type="entry name" value="Band_7"/>
</dbReference>
<dbReference type="Pfam" id="PF01145">
    <property type="entry name" value="Band_7"/>
    <property type="match status" value="1"/>
</dbReference>
<keyword evidence="1" id="KW-0812">Transmembrane</keyword>
<dbReference type="PANTHER" id="PTHR42911">
    <property type="entry name" value="MODULATOR OF FTSH PROTEASE HFLC"/>
    <property type="match status" value="1"/>
</dbReference>
<evidence type="ECO:0000256" key="1">
    <source>
        <dbReference type="SAM" id="Phobius"/>
    </source>
</evidence>
<proteinExistence type="predicted"/>
<organism evidence="3">
    <name type="scientific">human gut metagenome</name>
    <dbReference type="NCBI Taxonomy" id="408170"/>
    <lineage>
        <taxon>unclassified sequences</taxon>
        <taxon>metagenomes</taxon>
        <taxon>organismal metagenomes</taxon>
    </lineage>
</organism>
<dbReference type="EMBL" id="AJWY01014291">
    <property type="protein sequence ID" value="EKC44174.1"/>
    <property type="molecule type" value="Genomic_DNA"/>
</dbReference>
<keyword evidence="1" id="KW-1133">Transmembrane helix</keyword>
<sequence>MFLIGAGIIIFTLVKRIISKVGTGYNDEKKTKVKITGYLVGLIVIILSSSFVIIPTGYTGIKKTFGQISKNTLPNGFNFKVPVVQTVEKINNKQQDISFEDTTISSETSERNEVFFSGITVTFRINPEKSAWIAANISDYESNLLNEGLIGSAIKSAAKTLTPIDVTNRGKIEPIAQENIQNSINDKYGKDVIYINKVVINNATFDKEYNEKIAKKQQAQMDYENSR</sequence>
<dbReference type="AlphaFoldDB" id="K1RKV3"/>
<name>K1RKV3_9ZZZZ</name>
<feature type="transmembrane region" description="Helical" evidence="1">
    <location>
        <begin position="35"/>
        <end position="54"/>
    </location>
</feature>
<dbReference type="SMART" id="SM00244">
    <property type="entry name" value="PHB"/>
    <property type="match status" value="1"/>
</dbReference>
<evidence type="ECO:0000313" key="3">
    <source>
        <dbReference type="EMBL" id="EKC44174.1"/>
    </source>
</evidence>
<accession>K1RKV3</accession>
<comment type="caution">
    <text evidence="3">The sequence shown here is derived from an EMBL/GenBank/DDBJ whole genome shotgun (WGS) entry which is preliminary data.</text>
</comment>
<dbReference type="Gene3D" id="3.30.479.30">
    <property type="entry name" value="Band 7 domain"/>
    <property type="match status" value="1"/>
</dbReference>
<reference evidence="3" key="1">
    <citation type="journal article" date="2013" name="Environ. Microbiol.">
        <title>Microbiota from the distal guts of lean and obese adolescents exhibit partial functional redundancy besides clear differences in community structure.</title>
        <authorList>
            <person name="Ferrer M."/>
            <person name="Ruiz A."/>
            <person name="Lanza F."/>
            <person name="Haange S.B."/>
            <person name="Oberbach A."/>
            <person name="Till H."/>
            <person name="Bargiela R."/>
            <person name="Campoy C."/>
            <person name="Segura M.T."/>
            <person name="Richter M."/>
            <person name="von Bergen M."/>
            <person name="Seifert J."/>
            <person name="Suarez A."/>
        </authorList>
    </citation>
    <scope>NUCLEOTIDE SEQUENCE</scope>
</reference>